<keyword evidence="5" id="KW-1185">Reference proteome</keyword>
<evidence type="ECO:0000256" key="1">
    <source>
        <dbReference type="SAM" id="MobiDB-lite"/>
    </source>
</evidence>
<evidence type="ECO:0000313" key="4">
    <source>
        <dbReference type="EMBL" id="KAF1696927.1"/>
    </source>
</evidence>
<proteinExistence type="predicted"/>
<evidence type="ECO:0000256" key="2">
    <source>
        <dbReference type="SAM" id="SignalP"/>
    </source>
</evidence>
<protein>
    <submittedName>
        <fullName evidence="4">DUF4124 domain-containing protein</fullName>
    </submittedName>
</protein>
<dbReference type="EMBL" id="PDWN01000002">
    <property type="protein sequence ID" value="KAF1696927.1"/>
    <property type="molecule type" value="Genomic_DNA"/>
</dbReference>
<feature type="signal peptide" evidence="2">
    <location>
        <begin position="1"/>
        <end position="22"/>
    </location>
</feature>
<organism evidence="4 5">
    <name type="scientific">Pseudoxanthomonas daejeonensis</name>
    <dbReference type="NCBI Taxonomy" id="266062"/>
    <lineage>
        <taxon>Bacteria</taxon>
        <taxon>Pseudomonadati</taxon>
        <taxon>Pseudomonadota</taxon>
        <taxon>Gammaproteobacteria</taxon>
        <taxon>Lysobacterales</taxon>
        <taxon>Lysobacteraceae</taxon>
        <taxon>Pseudoxanthomonas</taxon>
    </lineage>
</organism>
<feature type="compositionally biased region" description="Basic and acidic residues" evidence="1">
    <location>
        <begin position="47"/>
        <end position="56"/>
    </location>
</feature>
<dbReference type="InterPro" id="IPR025392">
    <property type="entry name" value="DUF4124"/>
</dbReference>
<reference evidence="4 5" key="1">
    <citation type="submission" date="2017-10" db="EMBL/GenBank/DDBJ databases">
        <title>Whole genome sequencing of members of genus Pseudoxanthomonas.</title>
        <authorList>
            <person name="Kumar S."/>
            <person name="Bansal K."/>
            <person name="Kaur A."/>
            <person name="Patil P."/>
            <person name="Sharma S."/>
            <person name="Patil P.B."/>
        </authorList>
    </citation>
    <scope>NUCLEOTIDE SEQUENCE [LARGE SCALE GENOMIC DNA]</scope>
    <source>
        <strain evidence="4 5">DSM 17801</strain>
    </source>
</reference>
<dbReference type="Proteomes" id="UP000788419">
    <property type="component" value="Unassembled WGS sequence"/>
</dbReference>
<dbReference type="RefSeq" id="WP_162408398.1">
    <property type="nucleotide sequence ID" value="NZ_CP093331.1"/>
</dbReference>
<name>A0ABQ6ZAM7_9GAMM</name>
<accession>A0ABQ6ZAM7</accession>
<feature type="region of interest" description="Disordered" evidence="1">
    <location>
        <begin position="33"/>
        <end position="75"/>
    </location>
</feature>
<feature type="compositionally biased region" description="Polar residues" evidence="1">
    <location>
        <begin position="60"/>
        <end position="75"/>
    </location>
</feature>
<feature type="domain" description="DUF4124" evidence="3">
    <location>
        <begin position="10"/>
        <end position="58"/>
    </location>
</feature>
<sequence>MRFPSRSCLLLLAAGLCFGAPATNVYQWKDAKGVTHSADKPPPGTKYDTRRIDTRGETGVSASTTPTPTVDPQCGTARQNLQLLGSGAPVMRDTDGDGKPDTALSDEDRAAQTALAEAAAKAYCPPAG</sequence>
<keyword evidence="2" id="KW-0732">Signal</keyword>
<dbReference type="Pfam" id="PF13511">
    <property type="entry name" value="DUF4124"/>
    <property type="match status" value="1"/>
</dbReference>
<evidence type="ECO:0000259" key="3">
    <source>
        <dbReference type="Pfam" id="PF13511"/>
    </source>
</evidence>
<feature type="chain" id="PRO_5045828092" evidence="2">
    <location>
        <begin position="23"/>
        <end position="128"/>
    </location>
</feature>
<gene>
    <name evidence="4" type="ORF">CSC65_02505</name>
</gene>
<evidence type="ECO:0000313" key="5">
    <source>
        <dbReference type="Proteomes" id="UP000788419"/>
    </source>
</evidence>
<comment type="caution">
    <text evidence="4">The sequence shown here is derived from an EMBL/GenBank/DDBJ whole genome shotgun (WGS) entry which is preliminary data.</text>
</comment>